<feature type="signal peptide" evidence="2">
    <location>
        <begin position="1"/>
        <end position="15"/>
    </location>
</feature>
<evidence type="ECO:0000256" key="2">
    <source>
        <dbReference type="SAM" id="SignalP"/>
    </source>
</evidence>
<keyword evidence="5" id="KW-1185">Reference proteome</keyword>
<dbReference type="InterPro" id="IPR027443">
    <property type="entry name" value="IPNS-like_sf"/>
</dbReference>
<dbReference type="SUPFAM" id="SSF51197">
    <property type="entry name" value="Clavaminate synthase-like"/>
    <property type="match status" value="1"/>
</dbReference>
<dbReference type="AlphaFoldDB" id="A0AAD7UMR9"/>
<dbReference type="InterPro" id="IPR005123">
    <property type="entry name" value="Oxoglu/Fe-dep_dioxygenase_dom"/>
</dbReference>
<name>A0AAD7UMR9_9STRA</name>
<evidence type="ECO:0000259" key="3">
    <source>
        <dbReference type="PROSITE" id="PS51471"/>
    </source>
</evidence>
<keyword evidence="2" id="KW-0732">Signal</keyword>
<dbReference type="InterPro" id="IPR026992">
    <property type="entry name" value="DIOX_N"/>
</dbReference>
<dbReference type="PROSITE" id="PS51471">
    <property type="entry name" value="FE2OG_OXY"/>
    <property type="match status" value="1"/>
</dbReference>
<accession>A0AAD7UMR9</accession>
<keyword evidence="1" id="KW-0560">Oxidoreductase</keyword>
<protein>
    <recommendedName>
        <fullName evidence="3">Fe2OG dioxygenase domain-containing protein</fullName>
    </recommendedName>
</protein>
<evidence type="ECO:0000313" key="4">
    <source>
        <dbReference type="EMBL" id="KAJ8611474.1"/>
    </source>
</evidence>
<evidence type="ECO:0000313" key="5">
    <source>
        <dbReference type="Proteomes" id="UP001230188"/>
    </source>
</evidence>
<dbReference type="Gene3D" id="2.60.120.330">
    <property type="entry name" value="B-lactam Antibiotic, Isopenicillin N Synthase, Chain"/>
    <property type="match status" value="1"/>
</dbReference>
<dbReference type="InterPro" id="IPR044861">
    <property type="entry name" value="IPNS-like_FE2OG_OXY"/>
</dbReference>
<feature type="chain" id="PRO_5042253399" description="Fe2OG dioxygenase domain-containing protein" evidence="2">
    <location>
        <begin position="16"/>
        <end position="308"/>
    </location>
</feature>
<comment type="caution">
    <text evidence="4">The sequence shown here is derived from an EMBL/GenBank/DDBJ whole genome shotgun (WGS) entry which is preliminary data.</text>
</comment>
<reference evidence="4" key="1">
    <citation type="submission" date="2023-01" db="EMBL/GenBank/DDBJ databases">
        <title>Metagenome sequencing of chrysophaentin producing Chrysophaeum taylorii.</title>
        <authorList>
            <person name="Davison J."/>
            <person name="Bewley C."/>
        </authorList>
    </citation>
    <scope>NUCLEOTIDE SEQUENCE</scope>
    <source>
        <strain evidence="4">NIES-1699</strain>
    </source>
</reference>
<sequence>MVFFFFVLIILGVGGEECVDRDVSVEAALRGGLGFAPAGDGSPPIVDLASPGAVDALWDAATTVGFLTVTNHGIPETEIANAFDEAKRFFAQPLEVKRAQAPHVPSENRGFEYMSQVRPSTGVPDVKESLQVTAGNETYGLDLSSLVREAHGLAQRLMGFLESKLGVEIASAHTLGEDSQSTLRLLHYPPAAAPGAVRAGAHTDWGCITLLFQLPGNEGLECAAHPSKGAASSEWMSVDPVPGGIAVNVGDMLAHWSDGRLKSNLHRVRMTSQERYSIAFFAQADKSRVIRGDLTAEAYIKARIKSNY</sequence>
<dbReference type="Proteomes" id="UP001230188">
    <property type="component" value="Unassembled WGS sequence"/>
</dbReference>
<dbReference type="GO" id="GO:0046872">
    <property type="term" value="F:metal ion binding"/>
    <property type="evidence" value="ECO:0007669"/>
    <property type="project" value="UniProtKB-KW"/>
</dbReference>
<dbReference type="Pfam" id="PF14226">
    <property type="entry name" value="DIOX_N"/>
    <property type="match status" value="1"/>
</dbReference>
<organism evidence="4 5">
    <name type="scientific">Chrysophaeum taylorii</name>
    <dbReference type="NCBI Taxonomy" id="2483200"/>
    <lineage>
        <taxon>Eukaryota</taxon>
        <taxon>Sar</taxon>
        <taxon>Stramenopiles</taxon>
        <taxon>Ochrophyta</taxon>
        <taxon>Pelagophyceae</taxon>
        <taxon>Pelagomonadales</taxon>
        <taxon>Pelagomonadaceae</taxon>
        <taxon>Chrysophaeum</taxon>
    </lineage>
</organism>
<dbReference type="GO" id="GO:0016491">
    <property type="term" value="F:oxidoreductase activity"/>
    <property type="evidence" value="ECO:0007669"/>
    <property type="project" value="UniProtKB-KW"/>
</dbReference>
<dbReference type="InterPro" id="IPR050231">
    <property type="entry name" value="Iron_ascorbate_oxido_reductase"/>
</dbReference>
<comment type="similarity">
    <text evidence="1">Belongs to the iron/ascorbate-dependent oxidoreductase family.</text>
</comment>
<dbReference type="PANTHER" id="PTHR47990">
    <property type="entry name" value="2-OXOGLUTARATE (2OG) AND FE(II)-DEPENDENT OXYGENASE SUPERFAMILY PROTEIN-RELATED"/>
    <property type="match status" value="1"/>
</dbReference>
<gene>
    <name evidence="4" type="ORF">CTAYLR_005160</name>
</gene>
<dbReference type="Pfam" id="PF03171">
    <property type="entry name" value="2OG-FeII_Oxy"/>
    <property type="match status" value="1"/>
</dbReference>
<keyword evidence="1" id="KW-0479">Metal-binding</keyword>
<dbReference type="EMBL" id="JAQMWT010000074">
    <property type="protein sequence ID" value="KAJ8611474.1"/>
    <property type="molecule type" value="Genomic_DNA"/>
</dbReference>
<evidence type="ECO:0000256" key="1">
    <source>
        <dbReference type="RuleBase" id="RU003682"/>
    </source>
</evidence>
<feature type="domain" description="Fe2OG dioxygenase" evidence="3">
    <location>
        <begin position="178"/>
        <end position="284"/>
    </location>
</feature>
<keyword evidence="1" id="KW-0408">Iron</keyword>
<proteinExistence type="inferred from homology"/>